<dbReference type="Pfam" id="PF12724">
    <property type="entry name" value="Flavodoxin_5"/>
    <property type="match status" value="1"/>
</dbReference>
<dbReference type="InterPro" id="IPR026816">
    <property type="entry name" value="Flavodoxin_dom"/>
</dbReference>
<dbReference type="InterPro" id="IPR008254">
    <property type="entry name" value="Flavodoxin/NO_synth"/>
</dbReference>
<evidence type="ECO:0000313" key="3">
    <source>
        <dbReference type="Proteomes" id="UP001589611"/>
    </source>
</evidence>
<feature type="domain" description="Flavodoxin-like" evidence="1">
    <location>
        <begin position="3"/>
        <end position="170"/>
    </location>
</feature>
<gene>
    <name evidence="2" type="ORF">ACFFPJ_06285</name>
</gene>
<evidence type="ECO:0000259" key="1">
    <source>
        <dbReference type="PROSITE" id="PS50902"/>
    </source>
</evidence>
<dbReference type="InterPro" id="IPR029039">
    <property type="entry name" value="Flavoprotein-like_sf"/>
</dbReference>
<dbReference type="InterPro" id="IPR001226">
    <property type="entry name" value="Flavodoxin_CS"/>
</dbReference>
<name>A0ABV5SYP0_9MICO</name>
<dbReference type="SUPFAM" id="SSF52218">
    <property type="entry name" value="Flavoproteins"/>
    <property type="match status" value="1"/>
</dbReference>
<dbReference type="EMBL" id="JBHMBE010000002">
    <property type="protein sequence ID" value="MFB9645400.1"/>
    <property type="molecule type" value="Genomic_DNA"/>
</dbReference>
<dbReference type="Proteomes" id="UP001589611">
    <property type="component" value="Unassembled WGS sequence"/>
</dbReference>
<organism evidence="2 3">
    <name type="scientific">Microbacterium terregens</name>
    <dbReference type="NCBI Taxonomy" id="69363"/>
    <lineage>
        <taxon>Bacteria</taxon>
        <taxon>Bacillati</taxon>
        <taxon>Actinomycetota</taxon>
        <taxon>Actinomycetes</taxon>
        <taxon>Micrococcales</taxon>
        <taxon>Microbacteriaceae</taxon>
        <taxon>Microbacterium</taxon>
    </lineage>
</organism>
<dbReference type="RefSeq" id="WP_344714467.1">
    <property type="nucleotide sequence ID" value="NZ_BAAAWH010000001.1"/>
</dbReference>
<dbReference type="PROSITE" id="PS00201">
    <property type="entry name" value="FLAVODOXIN"/>
    <property type="match status" value="1"/>
</dbReference>
<sequence length="178" mass="19290">MNALIVYESMFGNTRQIAEAIAEALQAAGTTVTVTTAANAPVELSGLDLVVIGSPTHAHTLPQPSSRKDAAAWADDEKKQLHLEPGAQDPGVREWLERVPVAEVNARFAAFSTRADFPLIFAGDAAAAIKRRLRKRGVHVDAHENFLVDFDSRLLPDEQQRARDWAVATLLPVTASQS</sequence>
<evidence type="ECO:0000313" key="2">
    <source>
        <dbReference type="EMBL" id="MFB9645400.1"/>
    </source>
</evidence>
<dbReference type="Gene3D" id="3.40.50.360">
    <property type="match status" value="1"/>
</dbReference>
<protein>
    <submittedName>
        <fullName evidence="2">Flavodoxin family protein</fullName>
    </submittedName>
</protein>
<keyword evidence="3" id="KW-1185">Reference proteome</keyword>
<comment type="caution">
    <text evidence="2">The sequence shown here is derived from an EMBL/GenBank/DDBJ whole genome shotgun (WGS) entry which is preliminary data.</text>
</comment>
<accession>A0ABV5SYP0</accession>
<proteinExistence type="predicted"/>
<reference evidence="2 3" key="1">
    <citation type="submission" date="2024-09" db="EMBL/GenBank/DDBJ databases">
        <authorList>
            <person name="Sun Q."/>
            <person name="Mori K."/>
        </authorList>
    </citation>
    <scope>NUCLEOTIDE SEQUENCE [LARGE SCALE GENOMIC DNA]</scope>
    <source>
        <strain evidence="2 3">JCM 1342</strain>
    </source>
</reference>
<dbReference type="PROSITE" id="PS50902">
    <property type="entry name" value="FLAVODOXIN_LIKE"/>
    <property type="match status" value="1"/>
</dbReference>